<evidence type="ECO:0000313" key="6">
    <source>
        <dbReference type="EMBL" id="KRL86176.1"/>
    </source>
</evidence>
<protein>
    <submittedName>
        <fullName evidence="6">Uncharacterized protein</fullName>
    </submittedName>
</protein>
<reference evidence="6 7" key="1">
    <citation type="journal article" date="2015" name="Genome Announc.">
        <title>Expanding the biotechnology potential of lactobacilli through comparative genomics of 213 strains and associated genera.</title>
        <authorList>
            <person name="Sun Z."/>
            <person name="Harris H.M."/>
            <person name="McCann A."/>
            <person name="Guo C."/>
            <person name="Argimon S."/>
            <person name="Zhang W."/>
            <person name="Yang X."/>
            <person name="Jeffery I.B."/>
            <person name="Cooney J.C."/>
            <person name="Kagawa T.F."/>
            <person name="Liu W."/>
            <person name="Song Y."/>
            <person name="Salvetti E."/>
            <person name="Wrobel A."/>
            <person name="Rasinkangas P."/>
            <person name="Parkhill J."/>
            <person name="Rea M.C."/>
            <person name="O'Sullivan O."/>
            <person name="Ritari J."/>
            <person name="Douillard F.P."/>
            <person name="Paul Ross R."/>
            <person name="Yang R."/>
            <person name="Briner A.E."/>
            <person name="Felis G.E."/>
            <person name="de Vos W.M."/>
            <person name="Barrangou R."/>
            <person name="Klaenhammer T.R."/>
            <person name="Caufield P.W."/>
            <person name="Cui Y."/>
            <person name="Zhang H."/>
            <person name="O'Toole P.W."/>
        </authorList>
    </citation>
    <scope>NUCLEOTIDE SEQUENCE [LARGE SCALE GENOMIC DNA]</scope>
    <source>
        <strain evidence="6 7">DSM 16634</strain>
    </source>
</reference>
<dbReference type="RefSeq" id="WP_056957239.1">
    <property type="nucleotide sequence ID" value="NZ_AZFT01000030.1"/>
</dbReference>
<dbReference type="GO" id="GO:0016798">
    <property type="term" value="F:hydrolase activity, acting on glycosyl bonds"/>
    <property type="evidence" value="ECO:0007669"/>
    <property type="project" value="UniProtKB-KW"/>
</dbReference>
<accession>A0A0R1TY31</accession>
<dbReference type="Pfam" id="PF18565">
    <property type="entry name" value="Glyco_hydro2_C5"/>
    <property type="match status" value="1"/>
</dbReference>
<keyword evidence="3" id="KW-0326">Glycosidase</keyword>
<evidence type="ECO:0000256" key="3">
    <source>
        <dbReference type="ARBA" id="ARBA00023295"/>
    </source>
</evidence>
<proteinExistence type="inferred from homology"/>
<dbReference type="Gene3D" id="2.60.40.10">
    <property type="entry name" value="Immunoglobulins"/>
    <property type="match status" value="1"/>
</dbReference>
<evidence type="ECO:0000256" key="2">
    <source>
        <dbReference type="ARBA" id="ARBA00022801"/>
    </source>
</evidence>
<name>A0A0R1TY31_9LACO</name>
<evidence type="ECO:0000259" key="4">
    <source>
        <dbReference type="Pfam" id="PF07532"/>
    </source>
</evidence>
<dbReference type="AlphaFoldDB" id="A0A0R1TY31"/>
<comment type="similarity">
    <text evidence="1">Belongs to the glycosyl hydrolase 2 family.</text>
</comment>
<feature type="domain" description="Glycoside hydrolase family 2" evidence="5">
    <location>
        <begin position="13"/>
        <end position="60"/>
    </location>
</feature>
<keyword evidence="7" id="KW-1185">Reference proteome</keyword>
<dbReference type="Proteomes" id="UP000051324">
    <property type="component" value="Unassembled WGS sequence"/>
</dbReference>
<sequence>MVIGVLLTYSFLQPHQVKVDQATSRNLYAGKVLAIVQMTGETGEVSVTASAENLTSATVTFPVTGTDENQPTILTSYLAAKNIYLLKDGSLRLPKKVTVRYSDQTTATLPLKFDTDAIINALATGESFVAQGELGDTGLKIDFQVSVIDQIGALKNISLATEVGQTPNLPATIQAYQNDGTLLAAQFPVTWQLPAPEVFNQVGNVKIEGIADVLGEKLPVTAMVRIAKKTVTLGPNVAPVAVHR</sequence>
<feature type="domain" description="Bacterial Ig-like" evidence="4">
    <location>
        <begin position="155"/>
        <end position="212"/>
    </location>
</feature>
<dbReference type="EMBL" id="AZFT01000030">
    <property type="protein sequence ID" value="KRL86176.1"/>
    <property type="molecule type" value="Genomic_DNA"/>
</dbReference>
<dbReference type="InterPro" id="IPR011081">
    <property type="entry name" value="Big_4"/>
</dbReference>
<evidence type="ECO:0000256" key="1">
    <source>
        <dbReference type="ARBA" id="ARBA00007401"/>
    </source>
</evidence>
<dbReference type="InterPro" id="IPR013783">
    <property type="entry name" value="Ig-like_fold"/>
</dbReference>
<dbReference type="InterPro" id="IPR040605">
    <property type="entry name" value="Glyco_hydro2_dom5"/>
</dbReference>
<organism evidence="6 7">
    <name type="scientific">Ligilactobacillus apodemi DSM 16634 = JCM 16172</name>
    <dbReference type="NCBI Taxonomy" id="1423724"/>
    <lineage>
        <taxon>Bacteria</taxon>
        <taxon>Bacillati</taxon>
        <taxon>Bacillota</taxon>
        <taxon>Bacilli</taxon>
        <taxon>Lactobacillales</taxon>
        <taxon>Lactobacillaceae</taxon>
        <taxon>Ligilactobacillus</taxon>
    </lineage>
</organism>
<dbReference type="PATRIC" id="fig|1423724.4.peg.1971"/>
<evidence type="ECO:0000313" key="7">
    <source>
        <dbReference type="Proteomes" id="UP000051324"/>
    </source>
</evidence>
<keyword evidence="2" id="KW-0378">Hydrolase</keyword>
<evidence type="ECO:0000259" key="5">
    <source>
        <dbReference type="Pfam" id="PF18565"/>
    </source>
</evidence>
<gene>
    <name evidence="6" type="ORF">FC32_GL001887</name>
</gene>
<dbReference type="STRING" id="1423724.FC32_GL001887"/>
<dbReference type="Pfam" id="PF07532">
    <property type="entry name" value="Big_4"/>
    <property type="match status" value="1"/>
</dbReference>
<comment type="caution">
    <text evidence="6">The sequence shown here is derived from an EMBL/GenBank/DDBJ whole genome shotgun (WGS) entry which is preliminary data.</text>
</comment>